<reference evidence="2 3" key="1">
    <citation type="submission" date="2019-02" db="EMBL/GenBank/DDBJ databases">
        <title>Deep-cultivation of Planctomycetes and their phenomic and genomic characterization uncovers novel biology.</title>
        <authorList>
            <person name="Wiegand S."/>
            <person name="Jogler M."/>
            <person name="Boedeker C."/>
            <person name="Pinto D."/>
            <person name="Vollmers J."/>
            <person name="Rivas-Marin E."/>
            <person name="Kohn T."/>
            <person name="Peeters S.H."/>
            <person name="Heuer A."/>
            <person name="Rast P."/>
            <person name="Oberbeckmann S."/>
            <person name="Bunk B."/>
            <person name="Jeske O."/>
            <person name="Meyerdierks A."/>
            <person name="Storesund J.E."/>
            <person name="Kallscheuer N."/>
            <person name="Luecker S."/>
            <person name="Lage O.M."/>
            <person name="Pohl T."/>
            <person name="Merkel B.J."/>
            <person name="Hornburger P."/>
            <person name="Mueller R.-W."/>
            <person name="Bruemmer F."/>
            <person name="Labrenz M."/>
            <person name="Spormann A.M."/>
            <person name="Op Den Camp H."/>
            <person name="Overmann J."/>
            <person name="Amann R."/>
            <person name="Jetten M.S.M."/>
            <person name="Mascher T."/>
            <person name="Medema M.H."/>
            <person name="Devos D.P."/>
            <person name="Kaster A.-K."/>
            <person name="Ovreas L."/>
            <person name="Rohde M."/>
            <person name="Galperin M.Y."/>
            <person name="Jogler C."/>
        </authorList>
    </citation>
    <scope>NUCLEOTIDE SEQUENCE [LARGE SCALE GENOMIC DNA]</scope>
    <source>
        <strain evidence="2 3">Pla100</strain>
    </source>
</reference>
<organism evidence="2 3">
    <name type="scientific">Neorhodopirellula pilleata</name>
    <dbReference type="NCBI Taxonomy" id="2714738"/>
    <lineage>
        <taxon>Bacteria</taxon>
        <taxon>Pseudomonadati</taxon>
        <taxon>Planctomycetota</taxon>
        <taxon>Planctomycetia</taxon>
        <taxon>Pirellulales</taxon>
        <taxon>Pirellulaceae</taxon>
        <taxon>Neorhodopirellula</taxon>
    </lineage>
</organism>
<keyword evidence="3" id="KW-1185">Reference proteome</keyword>
<feature type="signal peptide" evidence="1">
    <location>
        <begin position="1"/>
        <end position="25"/>
    </location>
</feature>
<dbReference type="RefSeq" id="WP_146581828.1">
    <property type="nucleotide sequence ID" value="NZ_SJPM01000019.1"/>
</dbReference>
<proteinExistence type="predicted"/>
<name>A0A5C5ZPZ5_9BACT</name>
<sequence precursor="true">MTNCFLSICFLTLILWQGTFQTLCAQTGVETASTNKVDFTRQPVSLIPPGTTFGEQPPEDWSHLISFVRGQLTRGDVDAVTDTVRYYAEVFNLTMLANAEKNSEGKFELDQVAVGFSMVIDGKNVVVTSQTQSQLGGELSLIGRSVLDGNVAALAKVERVARTPYNLILDAPASMLQENEHREMIVRYYIWVFPENGNIGTLVWLLDPVRGKLKIADTAIQLLPPNMQEDRIMNVKKDKFNFLGIPSKDAFALVQIPQGTPFEMSEEMQSLAAETTYTPETLQALTTAIAKTLQSGRKE</sequence>
<gene>
    <name evidence="2" type="ORF">Pla100_55830</name>
</gene>
<evidence type="ECO:0008006" key="4">
    <source>
        <dbReference type="Google" id="ProtNLM"/>
    </source>
</evidence>
<evidence type="ECO:0000313" key="3">
    <source>
        <dbReference type="Proteomes" id="UP000316213"/>
    </source>
</evidence>
<protein>
    <recommendedName>
        <fullName evidence="4">DUF4384 domain-containing protein</fullName>
    </recommendedName>
</protein>
<evidence type="ECO:0000313" key="2">
    <source>
        <dbReference type="EMBL" id="TWT89266.1"/>
    </source>
</evidence>
<dbReference type="OrthoDB" id="269147at2"/>
<dbReference type="AlphaFoldDB" id="A0A5C5ZPZ5"/>
<evidence type="ECO:0000256" key="1">
    <source>
        <dbReference type="SAM" id="SignalP"/>
    </source>
</evidence>
<feature type="chain" id="PRO_5023017149" description="DUF4384 domain-containing protein" evidence="1">
    <location>
        <begin position="26"/>
        <end position="299"/>
    </location>
</feature>
<keyword evidence="1" id="KW-0732">Signal</keyword>
<comment type="caution">
    <text evidence="2">The sequence shown here is derived from an EMBL/GenBank/DDBJ whole genome shotgun (WGS) entry which is preliminary data.</text>
</comment>
<accession>A0A5C5ZPZ5</accession>
<dbReference type="Proteomes" id="UP000316213">
    <property type="component" value="Unassembled WGS sequence"/>
</dbReference>
<dbReference type="EMBL" id="SJPM01000019">
    <property type="protein sequence ID" value="TWT89266.1"/>
    <property type="molecule type" value="Genomic_DNA"/>
</dbReference>